<comment type="cofactor">
    <cofactor evidence="10 11">
        <name>Zn(2+)</name>
        <dbReference type="ChEBI" id="CHEBI:29105"/>
    </cofactor>
    <text evidence="10 11">Binds 1 zinc ion per subunit.</text>
</comment>
<feature type="domain" description="MAM" evidence="12">
    <location>
        <begin position="271"/>
        <end position="418"/>
    </location>
</feature>
<feature type="active site" evidence="10">
    <location>
        <position position="152"/>
    </location>
</feature>
<proteinExistence type="evidence at transcript level"/>
<dbReference type="SUPFAM" id="SSF49899">
    <property type="entry name" value="Concanavalin A-like lectins/glucanases"/>
    <property type="match status" value="1"/>
</dbReference>
<feature type="signal peptide" evidence="11">
    <location>
        <begin position="1"/>
        <end position="18"/>
    </location>
</feature>
<evidence type="ECO:0000256" key="3">
    <source>
        <dbReference type="ARBA" id="ARBA00022729"/>
    </source>
</evidence>
<dbReference type="GO" id="GO:0008270">
    <property type="term" value="F:zinc ion binding"/>
    <property type="evidence" value="ECO:0007669"/>
    <property type="project" value="UniProtKB-UniRule"/>
</dbReference>
<keyword evidence="9" id="KW-0325">Glycoprotein</keyword>
<dbReference type="EMBL" id="LS398082">
    <property type="protein sequence ID" value="SPP68603.1"/>
    <property type="molecule type" value="mRNA"/>
</dbReference>
<feature type="binding site" evidence="10">
    <location>
        <position position="161"/>
    </location>
    <ligand>
        <name>Zn(2+)</name>
        <dbReference type="ChEBI" id="CHEBI:29105"/>
        <note>catalytic</note>
    </ligand>
</feature>
<keyword evidence="6 10" id="KW-0482">Metalloprotease</keyword>
<feature type="binding site" evidence="10">
    <location>
        <position position="151"/>
    </location>
    <ligand>
        <name>Zn(2+)</name>
        <dbReference type="ChEBI" id="CHEBI:29105"/>
        <note>catalytic</note>
    </ligand>
</feature>
<dbReference type="GO" id="GO:0006508">
    <property type="term" value="P:proteolysis"/>
    <property type="evidence" value="ECO:0007669"/>
    <property type="project" value="UniProtKB-KW"/>
</dbReference>
<accession>A0A330LA05</accession>
<dbReference type="InterPro" id="IPR013320">
    <property type="entry name" value="ConA-like_dom_sf"/>
</dbReference>
<dbReference type="PROSITE" id="PS51864">
    <property type="entry name" value="ASTACIN"/>
    <property type="match status" value="1"/>
</dbReference>
<dbReference type="PANTHER" id="PTHR10127">
    <property type="entry name" value="DISCOIDIN, CUB, EGF, LAMININ , AND ZINC METALLOPROTEASE DOMAIN CONTAINING"/>
    <property type="match status" value="1"/>
</dbReference>
<evidence type="ECO:0000259" key="13">
    <source>
        <dbReference type="PROSITE" id="PS51864"/>
    </source>
</evidence>
<dbReference type="InterPro" id="IPR000998">
    <property type="entry name" value="MAM_dom"/>
</dbReference>
<dbReference type="SUPFAM" id="SSF55486">
    <property type="entry name" value="Metalloproteases ('zincins'), catalytic domain"/>
    <property type="match status" value="1"/>
</dbReference>
<evidence type="ECO:0000313" key="14">
    <source>
        <dbReference type="EMBL" id="SPP68603.1"/>
    </source>
</evidence>
<feature type="binding site" evidence="10">
    <location>
        <position position="155"/>
    </location>
    <ligand>
        <name>Zn(2+)</name>
        <dbReference type="ChEBI" id="CHEBI:29105"/>
        <note>catalytic</note>
    </ligand>
</feature>
<comment type="caution">
    <text evidence="10">Lacks conserved residue(s) required for the propagation of feature annotation.</text>
</comment>
<keyword evidence="8" id="KW-1015">Disulfide bond</keyword>
<reference evidence="14" key="1">
    <citation type="submission" date="2018-04" db="EMBL/GenBank/DDBJ databases">
        <authorList>
            <person name="Go L.Y."/>
            <person name="Mitchell J.A."/>
        </authorList>
    </citation>
    <scope>NUCLEOTIDE SEQUENCE</scope>
    <source>
        <tissue evidence="14">Salivary glands</tissue>
    </source>
</reference>
<dbReference type="Gene3D" id="2.60.120.200">
    <property type="match status" value="1"/>
</dbReference>
<gene>
    <name evidence="14" type="primary">MD4</name>
</gene>
<dbReference type="SMART" id="SM00235">
    <property type="entry name" value="ZnMc"/>
    <property type="match status" value="1"/>
</dbReference>
<evidence type="ECO:0000256" key="10">
    <source>
        <dbReference type="PROSITE-ProRule" id="PRU01211"/>
    </source>
</evidence>
<protein>
    <recommendedName>
        <fullName evidence="11">Metalloendopeptidase</fullName>
        <ecNumber evidence="11">3.4.24.-</ecNumber>
    </recommendedName>
</protein>
<dbReference type="PROSITE" id="PS50060">
    <property type="entry name" value="MAM_2"/>
    <property type="match status" value="1"/>
</dbReference>
<evidence type="ECO:0000256" key="1">
    <source>
        <dbReference type="ARBA" id="ARBA00022670"/>
    </source>
</evidence>
<dbReference type="PRINTS" id="PR00480">
    <property type="entry name" value="ASTACIN"/>
</dbReference>
<evidence type="ECO:0000256" key="2">
    <source>
        <dbReference type="ARBA" id="ARBA00022723"/>
    </source>
</evidence>
<dbReference type="PANTHER" id="PTHR10127:SF780">
    <property type="entry name" value="METALLOENDOPEPTIDASE"/>
    <property type="match status" value="1"/>
</dbReference>
<dbReference type="EC" id="3.4.24.-" evidence="11"/>
<evidence type="ECO:0000256" key="7">
    <source>
        <dbReference type="ARBA" id="ARBA00023145"/>
    </source>
</evidence>
<organism evidence="14">
    <name type="scientific">Colubraria reticulata</name>
    <dbReference type="NCBI Taxonomy" id="604273"/>
    <lineage>
        <taxon>Eukaryota</taxon>
        <taxon>Metazoa</taxon>
        <taxon>Spiralia</taxon>
        <taxon>Lophotrochozoa</taxon>
        <taxon>Mollusca</taxon>
        <taxon>Gastropoda</taxon>
        <taxon>Caenogastropoda</taxon>
        <taxon>Neogastropoda</taxon>
        <taxon>Buccinoidea</taxon>
        <taxon>Buccinidae</taxon>
        <taxon>Colubraria</taxon>
    </lineage>
</organism>
<dbReference type="CDD" id="cd06263">
    <property type="entry name" value="MAM"/>
    <property type="match status" value="1"/>
</dbReference>
<dbReference type="Pfam" id="PF01400">
    <property type="entry name" value="Astacin"/>
    <property type="match status" value="1"/>
</dbReference>
<dbReference type="Gene3D" id="3.40.390.10">
    <property type="entry name" value="Collagenase (Catalytic Domain)"/>
    <property type="match status" value="1"/>
</dbReference>
<evidence type="ECO:0000259" key="12">
    <source>
        <dbReference type="PROSITE" id="PS50060"/>
    </source>
</evidence>
<evidence type="ECO:0000256" key="11">
    <source>
        <dbReference type="RuleBase" id="RU361183"/>
    </source>
</evidence>
<dbReference type="SMART" id="SM00137">
    <property type="entry name" value="MAM"/>
    <property type="match status" value="1"/>
</dbReference>
<dbReference type="InterPro" id="IPR034035">
    <property type="entry name" value="Astacin-like_dom"/>
</dbReference>
<keyword evidence="3 11" id="KW-0732">Signal</keyword>
<dbReference type="FunFam" id="3.40.390.10:FF:000015">
    <property type="entry name" value="Meprin A subunit"/>
    <property type="match status" value="1"/>
</dbReference>
<keyword evidence="7" id="KW-0865">Zymogen</keyword>
<dbReference type="InterPro" id="IPR024079">
    <property type="entry name" value="MetalloPept_cat_dom_sf"/>
</dbReference>
<dbReference type="InterPro" id="IPR001506">
    <property type="entry name" value="Peptidase_M12A"/>
</dbReference>
<dbReference type="AlphaFoldDB" id="A0A330LA05"/>
<evidence type="ECO:0000256" key="5">
    <source>
        <dbReference type="ARBA" id="ARBA00022833"/>
    </source>
</evidence>
<dbReference type="CDD" id="cd04280">
    <property type="entry name" value="ZnMc_astacin_like"/>
    <property type="match status" value="1"/>
</dbReference>
<name>A0A330LA05_9CAEN</name>
<evidence type="ECO:0000256" key="8">
    <source>
        <dbReference type="ARBA" id="ARBA00023157"/>
    </source>
</evidence>
<dbReference type="GO" id="GO:0016020">
    <property type="term" value="C:membrane"/>
    <property type="evidence" value="ECO:0007669"/>
    <property type="project" value="InterPro"/>
</dbReference>
<dbReference type="Pfam" id="PF00629">
    <property type="entry name" value="MAM"/>
    <property type="match status" value="1"/>
</dbReference>
<feature type="domain" description="Peptidase M12A" evidence="13">
    <location>
        <begin position="55"/>
        <end position="255"/>
    </location>
</feature>
<evidence type="ECO:0000256" key="9">
    <source>
        <dbReference type="ARBA" id="ARBA00023180"/>
    </source>
</evidence>
<keyword evidence="4 10" id="KW-0378">Hydrolase</keyword>
<dbReference type="GO" id="GO:0004222">
    <property type="term" value="F:metalloendopeptidase activity"/>
    <property type="evidence" value="ECO:0007669"/>
    <property type="project" value="UniProtKB-UniRule"/>
</dbReference>
<feature type="chain" id="PRO_5016189785" description="Metalloendopeptidase" evidence="11">
    <location>
        <begin position="19"/>
        <end position="418"/>
    </location>
</feature>
<sequence length="418" mass="46990">MMKVCAALLLLCLGLVSARPNSMHGGKIRNVKYVVHSENTPGYQGGDIMFPKARNAIVGTRKLWSSGIVPYIISPAYPKSYLELIIDTMREMESNTKHNNQYCIRFVEKTTEKDYIVIRPQTGCRSYVGRVGGSQEVSLAQGCLHKGIIMHELLHALGFWHEQNRIDRDQYVTVHIDNIAPDDQGDFVKRNDTDSQTLDTPYDYKSVMHYGPYTFAIDESSPVLTPSKTVKGKMGQRLAMSTNDVLRVQRLYNCPEDTSHITRPSRENDIINCNFDASLCGLTPHDGGDFEWIRKKGETFSATGPNADHTNGAGYYMYAKTNGCGHQIARLRTQNVRGGIYCFDFWIFKQKSVENTFEILLDFGGGWEVSGSTTPSWTPVGMSLNINADFFYFILQANITYSADIAIDDFIFHEGGCE</sequence>
<keyword evidence="5 10" id="KW-0862">Zinc</keyword>
<evidence type="ECO:0000256" key="4">
    <source>
        <dbReference type="ARBA" id="ARBA00022801"/>
    </source>
</evidence>
<keyword evidence="2 10" id="KW-0479">Metal-binding</keyword>
<dbReference type="InterPro" id="IPR006026">
    <property type="entry name" value="Peptidase_Metallo"/>
</dbReference>
<evidence type="ECO:0000256" key="6">
    <source>
        <dbReference type="ARBA" id="ARBA00023049"/>
    </source>
</evidence>
<keyword evidence="1 10" id="KW-0645">Protease</keyword>